<dbReference type="InterPro" id="IPR050317">
    <property type="entry name" value="Plant_Fungal_Acyltransferase"/>
</dbReference>
<dbReference type="GO" id="GO:0016747">
    <property type="term" value="F:acyltransferase activity, transferring groups other than amino-acyl groups"/>
    <property type="evidence" value="ECO:0007669"/>
    <property type="project" value="TreeGrafter"/>
</dbReference>
<organism evidence="2 3">
    <name type="scientific">Durio zibethinus</name>
    <name type="common">Durian</name>
    <dbReference type="NCBI Taxonomy" id="66656"/>
    <lineage>
        <taxon>Eukaryota</taxon>
        <taxon>Viridiplantae</taxon>
        <taxon>Streptophyta</taxon>
        <taxon>Embryophyta</taxon>
        <taxon>Tracheophyta</taxon>
        <taxon>Spermatophyta</taxon>
        <taxon>Magnoliopsida</taxon>
        <taxon>eudicotyledons</taxon>
        <taxon>Gunneridae</taxon>
        <taxon>Pentapetalae</taxon>
        <taxon>rosids</taxon>
        <taxon>malvids</taxon>
        <taxon>Malvales</taxon>
        <taxon>Malvaceae</taxon>
        <taxon>Helicteroideae</taxon>
        <taxon>Durio</taxon>
    </lineage>
</organism>
<comment type="similarity">
    <text evidence="1">Belongs to the plant acyltransferase family.</text>
</comment>
<evidence type="ECO:0000313" key="4">
    <source>
        <dbReference type="RefSeq" id="XP_022726639.1"/>
    </source>
</evidence>
<dbReference type="OrthoDB" id="906212at2759"/>
<keyword evidence="2" id="KW-1185">Reference proteome</keyword>
<proteinExistence type="inferred from homology"/>
<evidence type="ECO:0000313" key="3">
    <source>
        <dbReference type="RefSeq" id="XP_022726638.1"/>
    </source>
</evidence>
<dbReference type="Pfam" id="PF02458">
    <property type="entry name" value="Transferase"/>
    <property type="match status" value="1"/>
</dbReference>
<dbReference type="AlphaFoldDB" id="A0A6P5XEE4"/>
<reference evidence="3 4" key="1">
    <citation type="submission" date="2025-04" db="UniProtKB">
        <authorList>
            <consortium name="RefSeq"/>
        </authorList>
    </citation>
    <scope>IDENTIFICATION</scope>
    <source>
        <tissue evidence="3 4">Fruit stalk</tissue>
    </source>
</reference>
<dbReference type="KEGG" id="dzi:111282700"/>
<protein>
    <submittedName>
        <fullName evidence="3 4">Omega-hydroxypalmitate O-feruloyl transferase-like</fullName>
    </submittedName>
</protein>
<name>A0A6P5XEE4_DURZI</name>
<gene>
    <name evidence="3 4" type="primary">LOC111282700</name>
</gene>
<dbReference type="RefSeq" id="XP_022726639.1">
    <property type="nucleotide sequence ID" value="XM_022870904.1"/>
</dbReference>
<dbReference type="PANTHER" id="PTHR31642:SF221">
    <property type="entry name" value="O-ACYLTRANSFERASE WSD1 C-TERMINAL DOMAIN-CONTAINING PROTEIN"/>
    <property type="match status" value="1"/>
</dbReference>
<dbReference type="Proteomes" id="UP000515121">
    <property type="component" value="Unplaced"/>
</dbReference>
<dbReference type="Gene3D" id="3.30.559.10">
    <property type="entry name" value="Chloramphenicol acetyltransferase-like domain"/>
    <property type="match status" value="2"/>
</dbReference>
<evidence type="ECO:0000256" key="1">
    <source>
        <dbReference type="ARBA" id="ARBA00009861"/>
    </source>
</evidence>
<dbReference type="PANTHER" id="PTHR31642">
    <property type="entry name" value="TRICHOTHECENE 3-O-ACETYLTRANSFERASE"/>
    <property type="match status" value="1"/>
</dbReference>
<dbReference type="GeneID" id="111282700"/>
<evidence type="ECO:0000313" key="2">
    <source>
        <dbReference type="Proteomes" id="UP000515121"/>
    </source>
</evidence>
<accession>A0A6P5XEE4</accession>
<dbReference type="InterPro" id="IPR023213">
    <property type="entry name" value="CAT-like_dom_sf"/>
</dbReference>
<sequence>MEVACNGTATKVALVEKQEPVLIPPAEKTFDGLYLLSNLDQTFPFRIEILFSYRKGMGNAAEIIKESLAKILVEFYPFAGCLTVTRDGKMGVRCTGEGVPFVEAISSSTIEELGDISRADPVKFRKLVHHLDKVDSILDVPPLTVQITSFRCGGIVLGIVMNHHVVDAKALADFLNSWAETTRGLPFSVDPCLDRSIISPRQPLIVDNPHPAFVEKQSAVRTTSLQFQEPIVYQSFCFEPKKLHQLKEMAKEDELVASPTSFEVISALVWIMRTKAYKIEPNKTTKMLAAVDGRRKFKPALPDCFFGNGTIMSCAQCRAGDLVQKPLSFAVKKVHESINEVNEDYIQSAIDYYELTRGQYQLENTCWISKWSSLAFYDIDFGWGKPQQVAPASTLDNLSVTLAQEKDSKNIILSLGLPESVMNIFQELMQSELKPK</sequence>
<dbReference type="RefSeq" id="XP_022726638.1">
    <property type="nucleotide sequence ID" value="XM_022870903.1"/>
</dbReference>